<dbReference type="EMBL" id="MPUH01000597">
    <property type="protein sequence ID" value="OMJ77031.1"/>
    <property type="molecule type" value="Genomic_DNA"/>
</dbReference>
<dbReference type="PANTHER" id="PTHR46069">
    <property type="entry name" value="TUBULIN TYROSINE LIGASE"/>
    <property type="match status" value="1"/>
</dbReference>
<dbReference type="AlphaFoldDB" id="A0A1R2BJX4"/>
<reference evidence="1 2" key="1">
    <citation type="submission" date="2016-11" db="EMBL/GenBank/DDBJ databases">
        <title>The macronuclear genome of Stentor coeruleus: a giant cell with tiny introns.</title>
        <authorList>
            <person name="Slabodnick M."/>
            <person name="Ruby J.G."/>
            <person name="Reiff S.B."/>
            <person name="Swart E.C."/>
            <person name="Gosai S."/>
            <person name="Prabakaran S."/>
            <person name="Witkowska E."/>
            <person name="Larue G.E."/>
            <person name="Fisher S."/>
            <person name="Freeman R.M."/>
            <person name="Gunawardena J."/>
            <person name="Chu W."/>
            <person name="Stover N.A."/>
            <person name="Gregory B.D."/>
            <person name="Nowacki M."/>
            <person name="Derisi J."/>
            <person name="Roy S.W."/>
            <person name="Marshall W.F."/>
            <person name="Sood P."/>
        </authorList>
    </citation>
    <scope>NUCLEOTIDE SEQUENCE [LARGE SCALE GENOMIC DNA]</scope>
    <source>
        <strain evidence="1">WM001</strain>
    </source>
</reference>
<evidence type="ECO:0000313" key="1">
    <source>
        <dbReference type="EMBL" id="OMJ77031.1"/>
    </source>
</evidence>
<evidence type="ECO:0008006" key="3">
    <source>
        <dbReference type="Google" id="ProtNLM"/>
    </source>
</evidence>
<proteinExistence type="predicted"/>
<keyword evidence="2" id="KW-1185">Reference proteome</keyword>
<organism evidence="1 2">
    <name type="scientific">Stentor coeruleus</name>
    <dbReference type="NCBI Taxonomy" id="5963"/>
    <lineage>
        <taxon>Eukaryota</taxon>
        <taxon>Sar</taxon>
        <taxon>Alveolata</taxon>
        <taxon>Ciliophora</taxon>
        <taxon>Postciliodesmatophora</taxon>
        <taxon>Heterotrichea</taxon>
        <taxon>Heterotrichida</taxon>
        <taxon>Stentoridae</taxon>
        <taxon>Stentor</taxon>
    </lineage>
</organism>
<dbReference type="Gene3D" id="3.30.470.20">
    <property type="entry name" value="ATP-grasp fold, B domain"/>
    <property type="match status" value="1"/>
</dbReference>
<sequence>MQNLLIKHRVQHRTRLKQGSSSSTKPNLCHVCKKPKDFQKTFETTTACTCKIKNINQKPILQKTHQTLSTIITPVPLVLTVPKISGLVLKPRNFSSFTRTSDSSGLKNIKSNYNFNDSSTCIDSSLSKVKRKDDASKFKFLIYKGNNSGLIKTILNLRANWSEGYYSLPSSASFIWMPISQTVKFERLKASCNIQCVNHFEFHYEISNKSKLFSNLTLYCASAKISLWNIVPMTFVIDFRAGNYHSQLHSFKVYMINADSKNLPSTHFVSENVWIMKPAGLNRGRGIMVFNDIDTFETTVKDIIANKTPGGATTYVIQKYIEKPLLIFNRKFDIRVWVLITQSEDCYFFPQGYLRTSSENFSLNNLDNNFIHLTNNAIQKDGKEYGKFENGNQMSFKQFQEYLQIYYGNIRLSSIISVMKSQIIISLMSVKGKLNPNGRQSCFEIFGYDFIIDSFFKPWLIEVNTNPCIELSSPLLEQIIPRMLDDALELTVDTLFHSKKTQLTTPLVLDLPQGNMWEFLVSLNGSANLLISGVNL</sequence>
<dbReference type="SUPFAM" id="SSF56059">
    <property type="entry name" value="Glutathione synthetase ATP-binding domain-like"/>
    <property type="match status" value="1"/>
</dbReference>
<protein>
    <recommendedName>
        <fullName evidence="3">Tubulin--tyrosine ligase-like protein 9</fullName>
    </recommendedName>
</protein>
<name>A0A1R2BJX4_9CILI</name>
<dbReference type="InterPro" id="IPR004344">
    <property type="entry name" value="TTL/TTLL_fam"/>
</dbReference>
<gene>
    <name evidence="1" type="ORF">SteCoe_23473</name>
</gene>
<dbReference type="OrthoDB" id="202825at2759"/>
<dbReference type="PROSITE" id="PS51221">
    <property type="entry name" value="TTL"/>
    <property type="match status" value="1"/>
</dbReference>
<evidence type="ECO:0000313" key="2">
    <source>
        <dbReference type="Proteomes" id="UP000187209"/>
    </source>
</evidence>
<dbReference type="Pfam" id="PF03133">
    <property type="entry name" value="TTL"/>
    <property type="match status" value="1"/>
</dbReference>
<comment type="caution">
    <text evidence="1">The sequence shown here is derived from an EMBL/GenBank/DDBJ whole genome shotgun (WGS) entry which is preliminary data.</text>
</comment>
<dbReference type="PANTHER" id="PTHR46069:SF1">
    <property type="entry name" value="CHROMOSOME UNDETERMINED SCAFFOLD_125, WHOLE GENOME SHOTGUN SEQUENCE"/>
    <property type="match status" value="1"/>
</dbReference>
<dbReference type="Proteomes" id="UP000187209">
    <property type="component" value="Unassembled WGS sequence"/>
</dbReference>
<accession>A0A1R2BJX4</accession>